<proteinExistence type="predicted"/>
<organism evidence="1 2">
    <name type="scientific">Kibdelosporangium philippinense</name>
    <dbReference type="NCBI Taxonomy" id="211113"/>
    <lineage>
        <taxon>Bacteria</taxon>
        <taxon>Bacillati</taxon>
        <taxon>Actinomycetota</taxon>
        <taxon>Actinomycetes</taxon>
        <taxon>Pseudonocardiales</taxon>
        <taxon>Pseudonocardiaceae</taxon>
        <taxon>Kibdelosporangium</taxon>
    </lineage>
</organism>
<dbReference type="InterPro" id="IPR025335">
    <property type="entry name" value="DUF4241"/>
</dbReference>
<accession>A0ABS8ZWG0</accession>
<reference evidence="1 2" key="1">
    <citation type="submission" date="2021-12" db="EMBL/GenBank/DDBJ databases">
        <title>Genome sequence of Kibdelosporangium philippinense ATCC 49844.</title>
        <authorList>
            <person name="Fedorov E.A."/>
            <person name="Omeragic M."/>
            <person name="Shalygina K.F."/>
            <person name="Maclea K.S."/>
        </authorList>
    </citation>
    <scope>NUCLEOTIDE SEQUENCE [LARGE SCALE GENOMIC DNA]</scope>
    <source>
        <strain evidence="1 2">ATCC 49844</strain>
    </source>
</reference>
<protein>
    <submittedName>
        <fullName evidence="1">DUF4241 domain-containing protein</fullName>
    </submittedName>
</protein>
<name>A0ABS8ZWG0_9PSEU</name>
<keyword evidence="2" id="KW-1185">Reference proteome</keyword>
<dbReference type="EMBL" id="JAJVCN010000004">
    <property type="protein sequence ID" value="MCE7010182.1"/>
    <property type="molecule type" value="Genomic_DNA"/>
</dbReference>
<evidence type="ECO:0000313" key="1">
    <source>
        <dbReference type="EMBL" id="MCE7010182.1"/>
    </source>
</evidence>
<dbReference type="Proteomes" id="UP001521150">
    <property type="component" value="Unassembled WGS sequence"/>
</dbReference>
<comment type="caution">
    <text evidence="1">The sequence shown here is derived from an EMBL/GenBank/DDBJ whole genome shotgun (WGS) entry which is preliminary data.</text>
</comment>
<dbReference type="RefSeq" id="WP_233731662.1">
    <property type="nucleotide sequence ID" value="NZ_JAJVCN010000004.1"/>
</dbReference>
<evidence type="ECO:0000313" key="2">
    <source>
        <dbReference type="Proteomes" id="UP001521150"/>
    </source>
</evidence>
<dbReference type="Pfam" id="PF14025">
    <property type="entry name" value="DUF4241"/>
    <property type="match status" value="1"/>
</dbReference>
<gene>
    <name evidence="1" type="ORF">LWC34_46375</name>
</gene>
<sequence length="180" mass="19153">MVTDGARLRTEDGRILTIKRTSAGTIRLPSGKLLVADAAWLHTDPKPLAATATPGTYPVDVFQVIVDGKPGETAACRVTVADVPVATWKLALRDGDHELDLGEGQFAGNPVNTATISLIDATGIVARVRQGRHARLFRRRPLRARRGGSQTHLTLCGHNGQTANCSHSVTIATGLVGYED</sequence>